<feature type="compositionally biased region" description="Low complexity" evidence="5">
    <location>
        <begin position="647"/>
        <end position="662"/>
    </location>
</feature>
<evidence type="ECO:0000256" key="1">
    <source>
        <dbReference type="ARBA" id="ARBA00022801"/>
    </source>
</evidence>
<dbReference type="PANTHER" id="PTHR11177">
    <property type="entry name" value="CHITINASE"/>
    <property type="match status" value="1"/>
</dbReference>
<keyword evidence="2" id="KW-0119">Carbohydrate metabolism</keyword>
<evidence type="ECO:0000256" key="4">
    <source>
        <dbReference type="RuleBase" id="RU000489"/>
    </source>
</evidence>
<evidence type="ECO:0000256" key="2">
    <source>
        <dbReference type="ARBA" id="ARBA00023024"/>
    </source>
</evidence>
<dbReference type="PROSITE" id="PS01095">
    <property type="entry name" value="GH18_1"/>
    <property type="match status" value="1"/>
</dbReference>
<comment type="caution">
    <text evidence="7">The sequence shown here is derived from an EMBL/GenBank/DDBJ whole genome shotgun (WGS) entry which is preliminary data.</text>
</comment>
<sequence>MPYCDAYDTAGREKLPNDLARRVIGYYTSWRTGADGTPSYLPGDIPWDDVSHINYAFAHIEGNGKVSVNQDAAGNPATDATFAGTTMNASLPYTGELNLLNTAKVAHPGVRTLVSVGGWAETGGYFDADGDRVASGGFYAMTQSQAKIDAFADSAVAFIRQYGFDGVDIDDEYPTSNNNAGNPLDFSTSNAQRGVLWKNYLALMKTLRQKLDVASAADGTYYELTAAVPASGWLLRGEEVSQMVPYLDFLNMMSYDLHGAWNDKVGGNAPLFDDGQDAELADAGVYTAYKGIGYLNGDWAYHYFRGAMQAGRINLGVPFYTRGWKDVSGGTDGLHGKAALPDQTKCPAGTGPSAGGTTPCGNGADGIDNLWHDTNSAGNQEAAGSNPIWHVLNLAKGVVGDYTASYGSPTTLTGTYEHHFDDVSKTEWWWNPTTKVFLSGDADEAVDAKAKYVADNGLGGIMIWELAGDYAYDSAKGQYEMGHTLVSKIHDAFTQATPYGASKADVTMPTQALDLDVTYSDFALGDNNYPINPKVTFTNNGSTAIPAGSTITFDYASSDTGAMSEQNGWGLTQTGNTKPANNVGGLPFDFYTATIKVPSGGIPAGGSVSTKLSWQLPIAQLSNLRVTVNGTTYATTYDHPRGVTVVDAASGSGSTDGTGAPARARHPRGRPRPSTPGARPSATAGTPGRRSGGRRATDRAPRTRARGPTRARADAAPGGVRGGARHGRRGDRGLSLRVLVRHGRRRPGQHGRRRRREHGLRRLGCAHGHGAARGAAPGHRGRLLGRGGDAGRGHPRLGGRLPDGFRVPRLRRRRREGRGARRRLPAEGRDVPRRRGARGGPGRGREAHVGAREGGGVRRHAHRLHAVLPG</sequence>
<dbReference type="Pfam" id="PF00704">
    <property type="entry name" value="Glyco_hydro_18"/>
    <property type="match status" value="1"/>
</dbReference>
<feature type="compositionally biased region" description="Basic and acidic residues" evidence="5">
    <location>
        <begin position="824"/>
        <end position="833"/>
    </location>
</feature>
<dbReference type="CDD" id="cd06548">
    <property type="entry name" value="GH18_chitinase"/>
    <property type="match status" value="1"/>
</dbReference>
<feature type="region of interest" description="Disordered" evidence="5">
    <location>
        <begin position="645"/>
        <end position="858"/>
    </location>
</feature>
<dbReference type="InterPro" id="IPR029070">
    <property type="entry name" value="Chitinase_insertion_sf"/>
</dbReference>
<evidence type="ECO:0000313" key="7">
    <source>
        <dbReference type="EMBL" id="GMA24594.1"/>
    </source>
</evidence>
<keyword evidence="8" id="KW-1185">Reference proteome</keyword>
<keyword evidence="3 4" id="KW-0326">Glycosidase</keyword>
<dbReference type="InterPro" id="IPR009470">
    <property type="entry name" value="Chi_C"/>
</dbReference>
<dbReference type="InterPro" id="IPR011583">
    <property type="entry name" value="Chitinase_II/V-like_cat"/>
</dbReference>
<reference evidence="8" key="1">
    <citation type="journal article" date="2019" name="Int. J. Syst. Evol. Microbiol.">
        <title>The Global Catalogue of Microorganisms (GCM) 10K type strain sequencing project: providing services to taxonomists for standard genome sequencing and annotation.</title>
        <authorList>
            <consortium name="The Broad Institute Genomics Platform"/>
            <consortium name="The Broad Institute Genome Sequencing Center for Infectious Disease"/>
            <person name="Wu L."/>
            <person name="Ma J."/>
        </authorList>
    </citation>
    <scope>NUCLEOTIDE SEQUENCE [LARGE SCALE GENOMIC DNA]</scope>
    <source>
        <strain evidence="8">NBRC 106348</strain>
    </source>
</reference>
<dbReference type="PANTHER" id="PTHR11177:SF308">
    <property type="entry name" value="CHITINASE A"/>
    <property type="match status" value="1"/>
</dbReference>
<feature type="domain" description="GH18" evidence="6">
    <location>
        <begin position="21"/>
        <end position="496"/>
    </location>
</feature>
<dbReference type="InterPro" id="IPR017853">
    <property type="entry name" value="GH"/>
</dbReference>
<gene>
    <name evidence="7" type="ORF">GCM10025864_23530</name>
</gene>
<name>A0ABQ6I1I1_9MICO</name>
<dbReference type="PROSITE" id="PS51910">
    <property type="entry name" value="GH18_2"/>
    <property type="match status" value="1"/>
</dbReference>
<dbReference type="InterPro" id="IPR001579">
    <property type="entry name" value="Glyco_hydro_18_chit_AS"/>
</dbReference>
<feature type="compositionally biased region" description="Basic residues" evidence="5">
    <location>
        <begin position="739"/>
        <end position="761"/>
    </location>
</feature>
<proteinExistence type="predicted"/>
<evidence type="ECO:0000259" key="6">
    <source>
        <dbReference type="PROSITE" id="PS51910"/>
    </source>
</evidence>
<dbReference type="Gene3D" id="3.10.50.10">
    <property type="match status" value="1"/>
</dbReference>
<feature type="compositionally biased region" description="Basic residues" evidence="5">
    <location>
        <begin position="808"/>
        <end position="823"/>
    </location>
</feature>
<dbReference type="SUPFAM" id="SSF51445">
    <property type="entry name" value="(Trans)glycosidases"/>
    <property type="match status" value="1"/>
</dbReference>
<evidence type="ECO:0000256" key="5">
    <source>
        <dbReference type="SAM" id="MobiDB-lite"/>
    </source>
</evidence>
<dbReference type="Proteomes" id="UP001157091">
    <property type="component" value="Unassembled WGS sequence"/>
</dbReference>
<evidence type="ECO:0000256" key="3">
    <source>
        <dbReference type="ARBA" id="ARBA00023295"/>
    </source>
</evidence>
<dbReference type="SMART" id="SM00636">
    <property type="entry name" value="Glyco_18"/>
    <property type="match status" value="1"/>
</dbReference>
<keyword evidence="1 4" id="KW-0378">Hydrolase</keyword>
<feature type="compositionally biased region" description="Low complexity" evidence="5">
    <location>
        <begin position="762"/>
        <end position="778"/>
    </location>
</feature>
<dbReference type="Pfam" id="PF06483">
    <property type="entry name" value="ChiC"/>
    <property type="match status" value="1"/>
</dbReference>
<keyword evidence="2" id="KW-0624">Polysaccharide degradation</keyword>
<dbReference type="Gene3D" id="3.20.20.80">
    <property type="entry name" value="Glycosidases"/>
    <property type="match status" value="1"/>
</dbReference>
<protein>
    <submittedName>
        <fullName evidence="7">Chitinase</fullName>
    </submittedName>
</protein>
<organism evidence="7 8">
    <name type="scientific">Luteimicrobium album</name>
    <dbReference type="NCBI Taxonomy" id="1054550"/>
    <lineage>
        <taxon>Bacteria</taxon>
        <taxon>Bacillati</taxon>
        <taxon>Actinomycetota</taxon>
        <taxon>Actinomycetes</taxon>
        <taxon>Micrococcales</taxon>
        <taxon>Luteimicrobium</taxon>
    </lineage>
</organism>
<dbReference type="InterPro" id="IPR001223">
    <property type="entry name" value="Glyco_hydro18_cat"/>
</dbReference>
<dbReference type="EMBL" id="BSUK01000001">
    <property type="protein sequence ID" value="GMA24594.1"/>
    <property type="molecule type" value="Genomic_DNA"/>
</dbReference>
<dbReference type="SUPFAM" id="SSF54556">
    <property type="entry name" value="Chitinase insertion domain"/>
    <property type="match status" value="1"/>
</dbReference>
<keyword evidence="2" id="KW-0146">Chitin degradation</keyword>
<evidence type="ECO:0000313" key="8">
    <source>
        <dbReference type="Proteomes" id="UP001157091"/>
    </source>
</evidence>
<accession>A0ABQ6I1I1</accession>
<dbReference type="InterPro" id="IPR050314">
    <property type="entry name" value="Glycosyl_Hydrlase_18"/>
</dbReference>